<dbReference type="PROSITE" id="PS50966">
    <property type="entry name" value="ZF_SWIM"/>
    <property type="match status" value="1"/>
</dbReference>
<dbReference type="AlphaFoldDB" id="A0A445BRB0"/>
<evidence type="ECO:0000256" key="1">
    <source>
        <dbReference type="PROSITE-ProRule" id="PRU00325"/>
    </source>
</evidence>
<proteinExistence type="predicted"/>
<dbReference type="Pfam" id="PF04434">
    <property type="entry name" value="SWIM"/>
    <property type="match status" value="1"/>
</dbReference>
<dbReference type="InterPro" id="IPR007527">
    <property type="entry name" value="Znf_SWIM"/>
</dbReference>
<name>A0A445BRB0_ARAHY</name>
<keyword evidence="4" id="KW-1185">Reference proteome</keyword>
<evidence type="ECO:0000313" key="4">
    <source>
        <dbReference type="Proteomes" id="UP000289738"/>
    </source>
</evidence>
<evidence type="ECO:0000313" key="3">
    <source>
        <dbReference type="EMBL" id="RYR41225.1"/>
    </source>
</evidence>
<protein>
    <recommendedName>
        <fullName evidence="2">SWIM-type domain-containing protein</fullName>
    </recommendedName>
</protein>
<accession>A0A445BRB0</accession>
<keyword evidence="1" id="KW-0479">Metal-binding</keyword>
<reference evidence="3 4" key="1">
    <citation type="submission" date="2019-01" db="EMBL/GenBank/DDBJ databases">
        <title>Sequencing of cultivated peanut Arachis hypogaea provides insights into genome evolution and oil improvement.</title>
        <authorList>
            <person name="Chen X."/>
        </authorList>
    </citation>
    <scope>NUCLEOTIDE SEQUENCE [LARGE SCALE GENOMIC DNA]</scope>
    <source>
        <strain evidence="4">cv. Fuhuasheng</strain>
        <tissue evidence="3">Leaves</tissue>
    </source>
</reference>
<evidence type="ECO:0000259" key="2">
    <source>
        <dbReference type="PROSITE" id="PS50966"/>
    </source>
</evidence>
<keyword evidence="1" id="KW-0863">Zinc-finger</keyword>
<dbReference type="GO" id="GO:0008270">
    <property type="term" value="F:zinc ion binding"/>
    <property type="evidence" value="ECO:0007669"/>
    <property type="project" value="UniProtKB-KW"/>
</dbReference>
<dbReference type="Proteomes" id="UP000289738">
    <property type="component" value="Chromosome A08"/>
</dbReference>
<dbReference type="EMBL" id="SDMP01000008">
    <property type="protein sequence ID" value="RYR41225.1"/>
    <property type="molecule type" value="Genomic_DNA"/>
</dbReference>
<keyword evidence="1" id="KW-0862">Zinc</keyword>
<organism evidence="3 4">
    <name type="scientific">Arachis hypogaea</name>
    <name type="common">Peanut</name>
    <dbReference type="NCBI Taxonomy" id="3818"/>
    <lineage>
        <taxon>Eukaryota</taxon>
        <taxon>Viridiplantae</taxon>
        <taxon>Streptophyta</taxon>
        <taxon>Embryophyta</taxon>
        <taxon>Tracheophyta</taxon>
        <taxon>Spermatophyta</taxon>
        <taxon>Magnoliopsida</taxon>
        <taxon>eudicotyledons</taxon>
        <taxon>Gunneridae</taxon>
        <taxon>Pentapetalae</taxon>
        <taxon>rosids</taxon>
        <taxon>fabids</taxon>
        <taxon>Fabales</taxon>
        <taxon>Fabaceae</taxon>
        <taxon>Papilionoideae</taxon>
        <taxon>50 kb inversion clade</taxon>
        <taxon>dalbergioids sensu lato</taxon>
        <taxon>Dalbergieae</taxon>
        <taxon>Pterocarpus clade</taxon>
        <taxon>Arachis</taxon>
    </lineage>
</organism>
<sequence>MNCFDRQNEVFKVREMPSGVEYTVDLRRQCCDCGEFQVDQISCRHVFACSANQRLDWQVYVHEVYKMDQVRQVYRARFKPLGNPTIWPAYNGPRFVPNPYMRQVSKGCPWMTRFLNKMDTQMLHRPRRCRQCGAEGHSRSICCQAGGASAGNNAQ</sequence>
<gene>
    <name evidence="3" type="ORF">Ahy_A08g037622</name>
</gene>
<comment type="caution">
    <text evidence="3">The sequence shown here is derived from an EMBL/GenBank/DDBJ whole genome shotgun (WGS) entry which is preliminary data.</text>
</comment>
<feature type="domain" description="SWIM-type" evidence="2">
    <location>
        <begin position="22"/>
        <end position="54"/>
    </location>
</feature>